<dbReference type="Pfam" id="PF00665">
    <property type="entry name" value="rve"/>
    <property type="match status" value="1"/>
</dbReference>
<feature type="compositionally biased region" description="Basic residues" evidence="2">
    <location>
        <begin position="166"/>
        <end position="175"/>
    </location>
</feature>
<feature type="region of interest" description="Disordered" evidence="2">
    <location>
        <begin position="163"/>
        <end position="193"/>
    </location>
</feature>
<dbReference type="InterPro" id="IPR001584">
    <property type="entry name" value="Integrase_cat-core"/>
</dbReference>
<dbReference type="InterPro" id="IPR050900">
    <property type="entry name" value="Transposase_IS3/IS150/IS904"/>
</dbReference>
<evidence type="ECO:0000256" key="1">
    <source>
        <dbReference type="SAM" id="Coils"/>
    </source>
</evidence>
<comment type="caution">
    <text evidence="4">The sequence shown here is derived from an EMBL/GenBank/DDBJ whole genome shotgun (WGS) entry which is preliminary data.</text>
</comment>
<evidence type="ECO:0000313" key="4">
    <source>
        <dbReference type="EMBL" id="PCC39927.1"/>
    </source>
</evidence>
<dbReference type="PANTHER" id="PTHR46889:SF5">
    <property type="entry name" value="INTEGRASE PROTEIN"/>
    <property type="match status" value="1"/>
</dbReference>
<evidence type="ECO:0000256" key="2">
    <source>
        <dbReference type="SAM" id="MobiDB-lite"/>
    </source>
</evidence>
<feature type="region of interest" description="Disordered" evidence="2">
    <location>
        <begin position="1"/>
        <end position="30"/>
    </location>
</feature>
<evidence type="ECO:0000259" key="3">
    <source>
        <dbReference type="PROSITE" id="PS50994"/>
    </source>
</evidence>
<protein>
    <recommendedName>
        <fullName evidence="3">Integrase catalytic domain-containing protein</fullName>
    </recommendedName>
</protein>
<dbReference type="SUPFAM" id="SSF53098">
    <property type="entry name" value="Ribonuclease H-like"/>
    <property type="match status" value="1"/>
</dbReference>
<proteinExistence type="predicted"/>
<dbReference type="AlphaFoldDB" id="A0A2A3YKV4"/>
<feature type="domain" description="Integrase catalytic" evidence="3">
    <location>
        <begin position="263"/>
        <end position="428"/>
    </location>
</feature>
<dbReference type="GO" id="GO:0015074">
    <property type="term" value="P:DNA integration"/>
    <property type="evidence" value="ECO:0007669"/>
    <property type="project" value="InterPro"/>
</dbReference>
<keyword evidence="5" id="KW-1185">Reference proteome</keyword>
<dbReference type="PROSITE" id="PS50994">
    <property type="entry name" value="INTEGRASE"/>
    <property type="match status" value="1"/>
</dbReference>
<reference evidence="4 5" key="1">
    <citation type="journal article" date="2017" name="Elife">
        <title>Extensive horizontal gene transfer in cheese-associated bacteria.</title>
        <authorList>
            <person name="Bonham K.S."/>
            <person name="Wolfe B.E."/>
            <person name="Dutton R.J."/>
        </authorList>
    </citation>
    <scope>NUCLEOTIDE SEQUENCE [LARGE SCALE GENOMIC DNA]</scope>
    <source>
        <strain evidence="4 5">341_9</strain>
    </source>
</reference>
<gene>
    <name evidence="4" type="ORF">CIK66_06360</name>
</gene>
<organism evidence="4 5">
    <name type="scientific">Brachybacterium alimentarium</name>
    <dbReference type="NCBI Taxonomy" id="47845"/>
    <lineage>
        <taxon>Bacteria</taxon>
        <taxon>Bacillati</taxon>
        <taxon>Actinomycetota</taxon>
        <taxon>Actinomycetes</taxon>
        <taxon>Micrococcales</taxon>
        <taxon>Dermabacteraceae</taxon>
        <taxon>Brachybacterium</taxon>
    </lineage>
</organism>
<feature type="compositionally biased region" description="Polar residues" evidence="2">
    <location>
        <begin position="477"/>
        <end position="486"/>
    </location>
</feature>
<dbReference type="InterPro" id="IPR036397">
    <property type="entry name" value="RNaseH_sf"/>
</dbReference>
<dbReference type="InterPro" id="IPR048020">
    <property type="entry name" value="Transpos_IS3"/>
</dbReference>
<feature type="compositionally biased region" description="Basic and acidic residues" evidence="2">
    <location>
        <begin position="1"/>
        <end position="12"/>
    </location>
</feature>
<dbReference type="Gene3D" id="3.30.420.10">
    <property type="entry name" value="Ribonuclease H-like superfamily/Ribonuclease H"/>
    <property type="match status" value="1"/>
</dbReference>
<dbReference type="PANTHER" id="PTHR46889">
    <property type="entry name" value="TRANSPOSASE INSF FOR INSERTION SEQUENCE IS3B-RELATED"/>
    <property type="match status" value="1"/>
</dbReference>
<accession>A0A2A3YKV4</accession>
<feature type="coiled-coil region" evidence="1">
    <location>
        <begin position="88"/>
        <end position="115"/>
    </location>
</feature>
<dbReference type="InterPro" id="IPR009057">
    <property type="entry name" value="Homeodomain-like_sf"/>
</dbReference>
<name>A0A2A3YKV4_9MICO</name>
<dbReference type="InterPro" id="IPR012337">
    <property type="entry name" value="RNaseH-like_sf"/>
</dbReference>
<dbReference type="EMBL" id="NRGR01000010">
    <property type="protein sequence ID" value="PCC39927.1"/>
    <property type="molecule type" value="Genomic_DNA"/>
</dbReference>
<dbReference type="GO" id="GO:0003676">
    <property type="term" value="F:nucleic acid binding"/>
    <property type="evidence" value="ECO:0007669"/>
    <property type="project" value="InterPro"/>
</dbReference>
<sequence>MTTPIESRHSGGMDEVPDPQVPPKARRRRYSAKYKAEILAEYENADREGRGALLRREGLYTSLISAWRDQRDRGAKEALGRSGGAAPATAAQNEAARLRKENERLRSDLDKAEAVIEVQGKTLSAAGPVLDQQQRQAREAMIDETITELTELVGTKAACRAVGRSRATHYRRHRQSPAPPRQRREPARQPRALTEAEEAEVFAVLYSQRFVDMAPAEIHAVLLDEGVYLCSVSTMYRLLRRRGEVRERRRQATHPPRVKPELAAEGPNQVWSWDITKLHGPVKWTYYYLYSIIDIFSRYTVGWMVAPAESAALAEKLLGETIAKQDVDRDQLTIHADNGSSMASKPVAFLLADLGVTKTHSRPHCSNDNPYSESQFKTLKYRPEFPEKFGSIEDARAFCSEFYRWYNTVHRHSGIGMHTPIDVHHGYAAEIRDHRASVLEKAYMAHPERFVRHHPVPPALPTTAWINPPDQDEKTPPANSTTKLSK</sequence>
<evidence type="ECO:0000313" key="5">
    <source>
        <dbReference type="Proteomes" id="UP000218598"/>
    </source>
</evidence>
<dbReference type="NCBIfam" id="NF033516">
    <property type="entry name" value="transpos_IS3"/>
    <property type="match status" value="1"/>
</dbReference>
<keyword evidence="1" id="KW-0175">Coiled coil</keyword>
<dbReference type="Proteomes" id="UP000218598">
    <property type="component" value="Unassembled WGS sequence"/>
</dbReference>
<feature type="region of interest" description="Disordered" evidence="2">
    <location>
        <begin position="461"/>
        <end position="486"/>
    </location>
</feature>
<dbReference type="SUPFAM" id="SSF46689">
    <property type="entry name" value="Homeodomain-like"/>
    <property type="match status" value="2"/>
</dbReference>
<dbReference type="RefSeq" id="WP_096196800.1">
    <property type="nucleotide sequence ID" value="NZ_JBHSLP010000046.1"/>
</dbReference>